<comment type="caution">
    <text evidence="1">The sequence shown here is derived from an EMBL/GenBank/DDBJ whole genome shotgun (WGS) entry which is preliminary data.</text>
</comment>
<name>A0A1J9PZN4_9EURO</name>
<reference evidence="1 2" key="1">
    <citation type="submission" date="2015-08" db="EMBL/GenBank/DDBJ databases">
        <title>Emmonsia species relationships and genome sequence.</title>
        <authorList>
            <person name="Cuomo C.A."/>
            <person name="Schwartz I.S."/>
            <person name="Kenyon C."/>
            <person name="De Hoog G.S."/>
            <person name="Govender N.P."/>
            <person name="Botha A."/>
            <person name="Moreno L."/>
            <person name="De Vries M."/>
            <person name="Munoz J.F."/>
            <person name="Stielow J.B."/>
        </authorList>
    </citation>
    <scope>NUCLEOTIDE SEQUENCE [LARGE SCALE GENOMIC DNA]</scope>
    <source>
        <strain evidence="1 2">EI222</strain>
    </source>
</reference>
<sequence>MARMCRSWEENAAQFNLHRPILENVQLIASHLRGSNLIGLHVCLSSYLFRHSNPRNAELIRNSLPLYLDAFGQLGRVMEPSVTINQMSGRLNEIELWMKSTSNSAKAMAMAVEWGRYYEEWVENLKRESRERGGRML</sequence>
<gene>
    <name evidence="1" type="ORF">ACJ73_10294</name>
</gene>
<protein>
    <submittedName>
        <fullName evidence="1">Uncharacterized protein</fullName>
    </submittedName>
</protein>
<dbReference type="STRING" id="1658174.A0A1J9PZN4"/>
<organism evidence="1 2">
    <name type="scientific">Blastomyces percursus</name>
    <dbReference type="NCBI Taxonomy" id="1658174"/>
    <lineage>
        <taxon>Eukaryota</taxon>
        <taxon>Fungi</taxon>
        <taxon>Dikarya</taxon>
        <taxon>Ascomycota</taxon>
        <taxon>Pezizomycotina</taxon>
        <taxon>Eurotiomycetes</taxon>
        <taxon>Eurotiomycetidae</taxon>
        <taxon>Onygenales</taxon>
        <taxon>Ajellomycetaceae</taxon>
        <taxon>Blastomyces</taxon>
    </lineage>
</organism>
<keyword evidence="2" id="KW-1185">Reference proteome</keyword>
<evidence type="ECO:0000313" key="1">
    <source>
        <dbReference type="EMBL" id="OJD09463.1"/>
    </source>
</evidence>
<proteinExistence type="predicted"/>
<dbReference type="OrthoDB" id="4179317at2759"/>
<dbReference type="VEuPathDB" id="FungiDB:ACJ73_10294"/>
<evidence type="ECO:0000313" key="2">
    <source>
        <dbReference type="Proteomes" id="UP000242791"/>
    </source>
</evidence>
<dbReference type="Proteomes" id="UP000242791">
    <property type="component" value="Unassembled WGS sequence"/>
</dbReference>
<dbReference type="AlphaFoldDB" id="A0A1J9PZN4"/>
<accession>A0A1J9PZN4</accession>
<dbReference type="EMBL" id="LGTZ01003685">
    <property type="protein sequence ID" value="OJD09463.1"/>
    <property type="molecule type" value="Genomic_DNA"/>
</dbReference>